<accession>A0ABR6WTB0</accession>
<comment type="caution">
    <text evidence="2">The sequence shown here is derived from an EMBL/GenBank/DDBJ whole genome shotgun (WGS) entry which is preliminary data.</text>
</comment>
<sequence>MSRNVIDKTSQKEAQTSDQGLKLKIEKGIILVAVLIMMTAFILVPQYQAYALNKAVLQEKRNISTGFPEEMTKEAYLSEVGSIREKLNESRNDIPENIDTVGLYYGMVQMAEDAEVTLVSIEFNTLNTQMEEAVGVKIDKAFIENEDKTIKGPDGRYLASCSFTVVCSGNEANFIRLLQAVAVYQPIVKVIDTEIKGDVLSGKTMTLKLESYGTVDEITKEKADQNS</sequence>
<name>A0ABR6WTB0_9FIRM</name>
<dbReference type="RefSeq" id="WP_186841742.1">
    <property type="nucleotide sequence ID" value="NZ_WJBC01000005.1"/>
</dbReference>
<protein>
    <recommendedName>
        <fullName evidence="4">Pilus assembly protein, PilO</fullName>
    </recommendedName>
</protein>
<keyword evidence="1" id="KW-0812">Transmembrane</keyword>
<evidence type="ECO:0000313" key="3">
    <source>
        <dbReference type="Proteomes" id="UP000603234"/>
    </source>
</evidence>
<dbReference type="EMBL" id="WJBC01000005">
    <property type="protein sequence ID" value="MBC3803854.1"/>
    <property type="molecule type" value="Genomic_DNA"/>
</dbReference>
<keyword evidence="3" id="KW-1185">Reference proteome</keyword>
<proteinExistence type="predicted"/>
<evidence type="ECO:0000256" key="1">
    <source>
        <dbReference type="SAM" id="Phobius"/>
    </source>
</evidence>
<organism evidence="2 3">
    <name type="scientific">Acetobacterium fimetarium</name>
    <dbReference type="NCBI Taxonomy" id="52691"/>
    <lineage>
        <taxon>Bacteria</taxon>
        <taxon>Bacillati</taxon>
        <taxon>Bacillota</taxon>
        <taxon>Clostridia</taxon>
        <taxon>Eubacteriales</taxon>
        <taxon>Eubacteriaceae</taxon>
        <taxon>Acetobacterium</taxon>
    </lineage>
</organism>
<gene>
    <name evidence="2" type="ORF">GH808_05315</name>
</gene>
<reference evidence="2 3" key="1">
    <citation type="journal article" date="2020" name="mSystems">
        <title>Defining Genomic and Predicted Metabolic Features of the Acetobacterium Genus.</title>
        <authorList>
            <person name="Ross D.E."/>
            <person name="Marshall C.W."/>
            <person name="Gulliver D."/>
            <person name="May H.D."/>
            <person name="Norman R.S."/>
        </authorList>
    </citation>
    <scope>NUCLEOTIDE SEQUENCE [LARGE SCALE GENOMIC DNA]</scope>
    <source>
        <strain evidence="2 3">DSM 8238</strain>
    </source>
</reference>
<evidence type="ECO:0008006" key="4">
    <source>
        <dbReference type="Google" id="ProtNLM"/>
    </source>
</evidence>
<dbReference type="Proteomes" id="UP000603234">
    <property type="component" value="Unassembled WGS sequence"/>
</dbReference>
<keyword evidence="1" id="KW-1133">Transmembrane helix</keyword>
<keyword evidence="1" id="KW-0472">Membrane</keyword>
<feature type="transmembrane region" description="Helical" evidence="1">
    <location>
        <begin position="29"/>
        <end position="47"/>
    </location>
</feature>
<evidence type="ECO:0000313" key="2">
    <source>
        <dbReference type="EMBL" id="MBC3803854.1"/>
    </source>
</evidence>